<dbReference type="SMART" id="SM01329">
    <property type="entry name" value="Iso_dh"/>
    <property type="match status" value="1"/>
</dbReference>
<dbReference type="Pfam" id="PF00180">
    <property type="entry name" value="Iso_dh"/>
    <property type="match status" value="1"/>
</dbReference>
<proteinExistence type="predicted"/>
<evidence type="ECO:0000259" key="8">
    <source>
        <dbReference type="SMART" id="SM01329"/>
    </source>
</evidence>
<evidence type="ECO:0000313" key="10">
    <source>
        <dbReference type="Proteomes" id="UP000442244"/>
    </source>
</evidence>
<keyword evidence="2" id="KW-0028">Amino-acid biosynthesis</keyword>
<dbReference type="AlphaFoldDB" id="A0A6P2CMX4"/>
<dbReference type="PANTHER" id="PTHR42979:SF1">
    <property type="entry name" value="3-ISOPROPYLMALATE DEHYDROGENASE"/>
    <property type="match status" value="1"/>
</dbReference>
<dbReference type="InterPro" id="IPR024084">
    <property type="entry name" value="IsoPropMal-DH-like_dom"/>
</dbReference>
<keyword evidence="5" id="KW-0560">Oxidoreductase</keyword>
<keyword evidence="10" id="KW-1185">Reference proteome</keyword>
<dbReference type="Gene3D" id="3.40.718.10">
    <property type="entry name" value="Isopropylmalate Dehydrogenase"/>
    <property type="match status" value="1"/>
</dbReference>
<organism evidence="9 10">
    <name type="scientific">Leuconostoc litchii</name>
    <dbReference type="NCBI Taxonomy" id="1981069"/>
    <lineage>
        <taxon>Bacteria</taxon>
        <taxon>Bacillati</taxon>
        <taxon>Bacillota</taxon>
        <taxon>Bacilli</taxon>
        <taxon>Lactobacillales</taxon>
        <taxon>Lactobacillaceae</taxon>
        <taxon>Leuconostoc</taxon>
    </lineage>
</organism>
<dbReference type="PANTHER" id="PTHR42979">
    <property type="entry name" value="3-ISOPROPYLMALATE DEHYDROGENASE"/>
    <property type="match status" value="1"/>
</dbReference>
<evidence type="ECO:0000256" key="4">
    <source>
        <dbReference type="ARBA" id="ARBA00022842"/>
    </source>
</evidence>
<evidence type="ECO:0000256" key="6">
    <source>
        <dbReference type="ARBA" id="ARBA00023027"/>
    </source>
</evidence>
<evidence type="ECO:0000256" key="2">
    <source>
        <dbReference type="ARBA" id="ARBA00022605"/>
    </source>
</evidence>
<keyword evidence="4" id="KW-0460">Magnesium</keyword>
<dbReference type="GO" id="GO:0003862">
    <property type="term" value="F:3-isopropylmalate dehydrogenase activity"/>
    <property type="evidence" value="ECO:0007669"/>
    <property type="project" value="InterPro"/>
</dbReference>
<dbReference type="OrthoDB" id="9806254at2"/>
<accession>A0A6P2CMX4</accession>
<evidence type="ECO:0000256" key="1">
    <source>
        <dbReference type="ARBA" id="ARBA00022430"/>
    </source>
</evidence>
<dbReference type="InterPro" id="IPR004429">
    <property type="entry name" value="Isopropylmalate_DH"/>
</dbReference>
<dbReference type="RefSeq" id="WP_148606209.1">
    <property type="nucleotide sequence ID" value="NZ_BSUV01000001.1"/>
</dbReference>
<keyword evidence="6" id="KW-0520">NAD</keyword>
<feature type="domain" description="Isopropylmalate dehydrogenase-like" evidence="8">
    <location>
        <begin position="4"/>
        <end position="306"/>
    </location>
</feature>
<evidence type="ECO:0000256" key="7">
    <source>
        <dbReference type="ARBA" id="ARBA00023304"/>
    </source>
</evidence>
<evidence type="ECO:0000256" key="5">
    <source>
        <dbReference type="ARBA" id="ARBA00023002"/>
    </source>
</evidence>
<dbReference type="EMBL" id="SDGY01000005">
    <property type="protein sequence ID" value="TYC46305.1"/>
    <property type="molecule type" value="Genomic_DNA"/>
</dbReference>
<evidence type="ECO:0000256" key="3">
    <source>
        <dbReference type="ARBA" id="ARBA00022723"/>
    </source>
</evidence>
<dbReference type="GO" id="GO:0009098">
    <property type="term" value="P:L-leucine biosynthetic process"/>
    <property type="evidence" value="ECO:0007669"/>
    <property type="project" value="UniProtKB-KW"/>
</dbReference>
<keyword evidence="1" id="KW-0432">Leucine biosynthesis</keyword>
<protein>
    <submittedName>
        <fullName evidence="9">3-isopropylmalate dehydrogenase</fullName>
    </submittedName>
</protein>
<sequence>MTYKLAILKGDKIAGDVIDNALNIVKQIVKPEVDFDVITLPFGENAIRLFGEPLPNQTLRELKKYDAILIGLLDFDSWDSSLFSAKEALIALKKFLNIKVEWKTIKISDKQINDSPLKYDVAKNTDFVIVQGVESFSDLIDGNSVLEDYAQDIITYEQREVEQVITAGFELAMRRQKHVTVVTGFDAFETSKFWASVAERVSQSYPEVVVKYDLATEITSCILQRPANLDVVIVPRWIDHMVNQEAQQITGLPALIPVTMKNSKNQLLYELPHIHHNLEMLKLMEKELVKFILKEYLNRPDLLDEIGV</sequence>
<keyword evidence="3" id="KW-0479">Metal-binding</keyword>
<dbReference type="SUPFAM" id="SSF53659">
    <property type="entry name" value="Isocitrate/Isopropylmalate dehydrogenase-like"/>
    <property type="match status" value="1"/>
</dbReference>
<dbReference type="GO" id="GO:0005829">
    <property type="term" value="C:cytosol"/>
    <property type="evidence" value="ECO:0007669"/>
    <property type="project" value="TreeGrafter"/>
</dbReference>
<dbReference type="GO" id="GO:0046872">
    <property type="term" value="F:metal ion binding"/>
    <property type="evidence" value="ECO:0007669"/>
    <property type="project" value="UniProtKB-KW"/>
</dbReference>
<reference evidence="9 10" key="1">
    <citation type="submission" date="2019-01" db="EMBL/GenBank/DDBJ databases">
        <title>Leuconostoc litchii sp. nov., a novel lactic acid bacterium isolated from lychee.</title>
        <authorList>
            <person name="Wang L.-T."/>
        </authorList>
    </citation>
    <scope>NUCLEOTIDE SEQUENCE [LARGE SCALE GENOMIC DNA]</scope>
    <source>
        <strain evidence="9 10">MB7</strain>
    </source>
</reference>
<comment type="caution">
    <text evidence="9">The sequence shown here is derived from an EMBL/GenBank/DDBJ whole genome shotgun (WGS) entry which is preliminary data.</text>
</comment>
<keyword evidence="7" id="KW-0100">Branched-chain amino acid biosynthesis</keyword>
<gene>
    <name evidence="9" type="ORF">ESZ47_07465</name>
</gene>
<evidence type="ECO:0000313" key="9">
    <source>
        <dbReference type="EMBL" id="TYC46305.1"/>
    </source>
</evidence>
<dbReference type="Proteomes" id="UP000442244">
    <property type="component" value="Unassembled WGS sequence"/>
</dbReference>
<name>A0A6P2CMX4_9LACO</name>